<proteinExistence type="predicted"/>
<dbReference type="InterPro" id="IPR050553">
    <property type="entry name" value="Thioredoxin_ResA/DsbE_sf"/>
</dbReference>
<accession>A0A402DR41</accession>
<feature type="chain" id="PRO_5019289178" evidence="1">
    <location>
        <begin position="42"/>
        <end position="217"/>
    </location>
</feature>
<dbReference type="InterPro" id="IPR036249">
    <property type="entry name" value="Thioredoxin-like_sf"/>
</dbReference>
<dbReference type="PROSITE" id="PS51352">
    <property type="entry name" value="THIOREDOXIN_2"/>
    <property type="match status" value="1"/>
</dbReference>
<dbReference type="Pfam" id="PF00578">
    <property type="entry name" value="AhpC-TSA"/>
    <property type="match status" value="1"/>
</dbReference>
<sequence length="217" mass="22136">MSVHGTARAPRPLRARARRLLGAAVAASAALLLVAGCSVGAADDDTPEDVVDQGYQSGDGSATTWAAADRKGPLDLAGTDYAGVTQDVADWRGDVVVLNTWYAACPPCRAEAPDLVDLANDYADQGVHVLGLNGTDAAGAAEAFQRQFEVPYPSIDDTDGAAVAALQGVVPVNAVPTTVLLDRDGKVAARILGLAEGSTLRALVDDLLAEQPGGTSS</sequence>
<evidence type="ECO:0000313" key="3">
    <source>
        <dbReference type="EMBL" id="GCE76575.1"/>
    </source>
</evidence>
<feature type="domain" description="Thioredoxin" evidence="2">
    <location>
        <begin position="66"/>
        <end position="209"/>
    </location>
</feature>
<dbReference type="Proteomes" id="UP000289954">
    <property type="component" value="Unassembled WGS sequence"/>
</dbReference>
<dbReference type="InterPro" id="IPR000866">
    <property type="entry name" value="AhpC/TSA"/>
</dbReference>
<dbReference type="Gene3D" id="3.40.30.10">
    <property type="entry name" value="Glutaredoxin"/>
    <property type="match status" value="1"/>
</dbReference>
<protein>
    <submittedName>
        <fullName evidence="3">Thiol-disulfide isomerase</fullName>
    </submittedName>
</protein>
<gene>
    <name evidence="3" type="ORF">CBZ_16310</name>
</gene>
<dbReference type="InterPro" id="IPR013766">
    <property type="entry name" value="Thioredoxin_domain"/>
</dbReference>
<dbReference type="SUPFAM" id="SSF52833">
    <property type="entry name" value="Thioredoxin-like"/>
    <property type="match status" value="1"/>
</dbReference>
<evidence type="ECO:0000259" key="2">
    <source>
        <dbReference type="PROSITE" id="PS51352"/>
    </source>
</evidence>
<evidence type="ECO:0000313" key="4">
    <source>
        <dbReference type="Proteomes" id="UP000289954"/>
    </source>
</evidence>
<dbReference type="GO" id="GO:0016853">
    <property type="term" value="F:isomerase activity"/>
    <property type="evidence" value="ECO:0007669"/>
    <property type="project" value="UniProtKB-KW"/>
</dbReference>
<dbReference type="PANTHER" id="PTHR42852">
    <property type="entry name" value="THIOL:DISULFIDE INTERCHANGE PROTEIN DSBE"/>
    <property type="match status" value="1"/>
</dbReference>
<reference evidence="3 4" key="1">
    <citation type="submission" date="2019-01" db="EMBL/GenBank/DDBJ databases">
        <title>Draft genome sequence of Cellulomonas takizawaensis strain TKZ-21.</title>
        <authorList>
            <person name="Yamamura H."/>
            <person name="Hayashi T."/>
            <person name="Hamada M."/>
            <person name="Serisawa Y."/>
            <person name="Matsuyama K."/>
            <person name="Nakagawa Y."/>
            <person name="Otoguro M."/>
            <person name="Yanagida F."/>
            <person name="Hayakawa M."/>
        </authorList>
    </citation>
    <scope>NUCLEOTIDE SEQUENCE [LARGE SCALE GENOMIC DNA]</scope>
    <source>
        <strain evidence="3 4">NBRC12680</strain>
    </source>
</reference>
<organism evidence="3 4">
    <name type="scientific">Cellulomonas biazotea</name>
    <dbReference type="NCBI Taxonomy" id="1709"/>
    <lineage>
        <taxon>Bacteria</taxon>
        <taxon>Bacillati</taxon>
        <taxon>Actinomycetota</taxon>
        <taxon>Actinomycetes</taxon>
        <taxon>Micrococcales</taxon>
        <taxon>Cellulomonadaceae</taxon>
        <taxon>Cellulomonas</taxon>
    </lineage>
</organism>
<keyword evidence="1" id="KW-0732">Signal</keyword>
<dbReference type="EMBL" id="BIMR01000110">
    <property type="protein sequence ID" value="GCE76575.1"/>
    <property type="molecule type" value="Genomic_DNA"/>
</dbReference>
<evidence type="ECO:0000256" key="1">
    <source>
        <dbReference type="SAM" id="SignalP"/>
    </source>
</evidence>
<dbReference type="GO" id="GO:0016209">
    <property type="term" value="F:antioxidant activity"/>
    <property type="evidence" value="ECO:0007669"/>
    <property type="project" value="InterPro"/>
</dbReference>
<dbReference type="CDD" id="cd02966">
    <property type="entry name" value="TlpA_like_family"/>
    <property type="match status" value="1"/>
</dbReference>
<dbReference type="GO" id="GO:0016491">
    <property type="term" value="F:oxidoreductase activity"/>
    <property type="evidence" value="ECO:0007669"/>
    <property type="project" value="InterPro"/>
</dbReference>
<dbReference type="PANTHER" id="PTHR42852:SF13">
    <property type="entry name" value="PROTEIN DIPZ"/>
    <property type="match status" value="1"/>
</dbReference>
<name>A0A402DR41_9CELL</name>
<dbReference type="RefSeq" id="WP_373862157.1">
    <property type="nucleotide sequence ID" value="NZ_BIMR01000110.1"/>
</dbReference>
<keyword evidence="3" id="KW-0413">Isomerase</keyword>
<feature type="signal peptide" evidence="1">
    <location>
        <begin position="1"/>
        <end position="41"/>
    </location>
</feature>
<keyword evidence="4" id="KW-1185">Reference proteome</keyword>
<dbReference type="AlphaFoldDB" id="A0A402DR41"/>
<comment type="caution">
    <text evidence="3">The sequence shown here is derived from an EMBL/GenBank/DDBJ whole genome shotgun (WGS) entry which is preliminary data.</text>
</comment>